<proteinExistence type="predicted"/>
<evidence type="ECO:0000313" key="1">
    <source>
        <dbReference type="EMBL" id="KAJ3259107.1"/>
    </source>
</evidence>
<dbReference type="AlphaFoldDB" id="A0AAD5Y6M8"/>
<dbReference type="EMBL" id="JADGKB010000021">
    <property type="protein sequence ID" value="KAJ3259107.1"/>
    <property type="molecule type" value="Genomic_DNA"/>
</dbReference>
<dbReference type="Proteomes" id="UP001210925">
    <property type="component" value="Unassembled WGS sequence"/>
</dbReference>
<organism evidence="1 2">
    <name type="scientific">Boothiomyces macroporosus</name>
    <dbReference type="NCBI Taxonomy" id="261099"/>
    <lineage>
        <taxon>Eukaryota</taxon>
        <taxon>Fungi</taxon>
        <taxon>Fungi incertae sedis</taxon>
        <taxon>Chytridiomycota</taxon>
        <taxon>Chytridiomycota incertae sedis</taxon>
        <taxon>Chytridiomycetes</taxon>
        <taxon>Rhizophydiales</taxon>
        <taxon>Terramycetaceae</taxon>
        <taxon>Boothiomyces</taxon>
    </lineage>
</organism>
<gene>
    <name evidence="1" type="ORF">HK103_002994</name>
</gene>
<name>A0AAD5Y6M8_9FUNG</name>
<protein>
    <submittedName>
        <fullName evidence="1">Uncharacterized protein</fullName>
    </submittedName>
</protein>
<reference evidence="1" key="1">
    <citation type="submission" date="2020-05" db="EMBL/GenBank/DDBJ databases">
        <title>Phylogenomic resolution of chytrid fungi.</title>
        <authorList>
            <person name="Stajich J.E."/>
            <person name="Amses K."/>
            <person name="Simmons R."/>
            <person name="Seto K."/>
            <person name="Myers J."/>
            <person name="Bonds A."/>
            <person name="Quandt C.A."/>
            <person name="Barry K."/>
            <person name="Liu P."/>
            <person name="Grigoriev I."/>
            <person name="Longcore J.E."/>
            <person name="James T.Y."/>
        </authorList>
    </citation>
    <scope>NUCLEOTIDE SEQUENCE</scope>
    <source>
        <strain evidence="1">PLAUS21</strain>
    </source>
</reference>
<evidence type="ECO:0000313" key="2">
    <source>
        <dbReference type="Proteomes" id="UP001210925"/>
    </source>
</evidence>
<keyword evidence="2" id="KW-1185">Reference proteome</keyword>
<accession>A0AAD5Y6M8</accession>
<sequence length="230" mass="25442">MISIISAFAVVAAQDSFMTDPLFKTVSTLQGHILLNCEGPGINGYTSEIWTANDILNTVDDSQVLGKSVVQGLVWENQNTIAPFPAGEQLIPPWATDNTYQYRQPSHWDYFGFQINSNAAQGKLWDYAGESVLYNRHYQQTIQAGVYSAGYQQISWNGYTCTKLYYIPATAQSYSCQGSGRQIVNNPPKCNWYQGFCACAPNTVNCYNDGCSMCLPAANQCPPDAPNFHP</sequence>
<comment type="caution">
    <text evidence="1">The sequence shown here is derived from an EMBL/GenBank/DDBJ whole genome shotgun (WGS) entry which is preliminary data.</text>
</comment>